<name>A0AAN7B456_9PEZI</name>
<evidence type="ECO:0000256" key="2">
    <source>
        <dbReference type="ARBA" id="ARBA00023002"/>
    </source>
</evidence>
<comment type="catalytic activity">
    <reaction evidence="4">
        <text>an aldehyde + NAD(+) + H2O = a carboxylate + NADH + 2 H(+)</text>
        <dbReference type="Rhea" id="RHEA:16185"/>
        <dbReference type="ChEBI" id="CHEBI:15377"/>
        <dbReference type="ChEBI" id="CHEBI:15378"/>
        <dbReference type="ChEBI" id="CHEBI:17478"/>
        <dbReference type="ChEBI" id="CHEBI:29067"/>
        <dbReference type="ChEBI" id="CHEBI:57540"/>
        <dbReference type="ChEBI" id="CHEBI:57945"/>
        <dbReference type="EC" id="1.2.1.3"/>
    </reaction>
</comment>
<comment type="similarity">
    <text evidence="1 6">Belongs to the aldehyde dehydrogenase family.</text>
</comment>
<gene>
    <name evidence="8" type="ORF">QBC37DRAFT_430110</name>
</gene>
<dbReference type="PROSITE" id="PS00687">
    <property type="entry name" value="ALDEHYDE_DEHYDR_GLU"/>
    <property type="match status" value="1"/>
</dbReference>
<keyword evidence="9" id="KW-1185">Reference proteome</keyword>
<dbReference type="SUPFAM" id="SSF53720">
    <property type="entry name" value="ALDH-like"/>
    <property type="match status" value="1"/>
</dbReference>
<dbReference type="InterPro" id="IPR044086">
    <property type="entry name" value="LUC3-like"/>
</dbReference>
<dbReference type="InterPro" id="IPR016162">
    <property type="entry name" value="Ald_DH_N"/>
</dbReference>
<feature type="active site" evidence="5">
    <location>
        <position position="248"/>
    </location>
</feature>
<dbReference type="InterPro" id="IPR015590">
    <property type="entry name" value="Aldehyde_DH_dom"/>
</dbReference>
<evidence type="ECO:0000256" key="3">
    <source>
        <dbReference type="ARBA" id="ARBA00024226"/>
    </source>
</evidence>
<dbReference type="CDD" id="cd07106">
    <property type="entry name" value="ALDH_AldA-AAD23400"/>
    <property type="match status" value="1"/>
</dbReference>
<evidence type="ECO:0000256" key="4">
    <source>
        <dbReference type="ARBA" id="ARBA00049194"/>
    </source>
</evidence>
<dbReference type="Proteomes" id="UP001301769">
    <property type="component" value="Unassembled WGS sequence"/>
</dbReference>
<dbReference type="FunFam" id="3.40.309.10:FF:000009">
    <property type="entry name" value="Aldehyde dehydrogenase A"/>
    <property type="match status" value="1"/>
</dbReference>
<evidence type="ECO:0000313" key="9">
    <source>
        <dbReference type="Proteomes" id="UP001301769"/>
    </source>
</evidence>
<dbReference type="PANTHER" id="PTHR11699">
    <property type="entry name" value="ALDEHYDE DEHYDROGENASE-RELATED"/>
    <property type="match status" value="1"/>
</dbReference>
<sequence>MARKIDIATYPGNVVNGEFIPTATTRHSIDPATGAPLYEVPVASKQDLDIAVKHARTAFKSWSRISHSERAALLRSFADAIEANQEQLAKLQTMEQGKPVGLANTEITMTLTWLRTFADMQLVDEVLEDTDEKTIYSTRVPLGVVGAVVPWNWPILLGMGKVGPALMTGNVVIMKPSPYTPYCDLKLGELAMDIFPPGVFQVLSGGDELGPWMTSHSGIDMISFTGSIATGKKVAESCAKTLKRYVLELGGNDAAIVCEDVDIDKCLPKIATLAFLNSGQICMLAKRIYVHESIYDQFRDQMVEFTKNNIKTGGGFEDGVIVGPVQNKMQFELVKAMYAEIDKQGWKVALEGRVRETDSKGYFIEPAIIDNPPEDSRIVVEEPFGPIVPLLKWSSEQDVIDRANALETGLGASVWSKDVARAERMARQISAGSVWVNSHFDVAPNVPFGGHKESGIGMEWGLEGFKHFTNSRSLWVWKKVFV</sequence>
<keyword evidence="2 6" id="KW-0560">Oxidoreductase</keyword>
<accession>A0AAN7B456</accession>
<evidence type="ECO:0000259" key="7">
    <source>
        <dbReference type="Pfam" id="PF00171"/>
    </source>
</evidence>
<dbReference type="EC" id="1.2.1.3" evidence="3"/>
<organism evidence="8 9">
    <name type="scientific">Rhypophila decipiens</name>
    <dbReference type="NCBI Taxonomy" id="261697"/>
    <lineage>
        <taxon>Eukaryota</taxon>
        <taxon>Fungi</taxon>
        <taxon>Dikarya</taxon>
        <taxon>Ascomycota</taxon>
        <taxon>Pezizomycotina</taxon>
        <taxon>Sordariomycetes</taxon>
        <taxon>Sordariomycetidae</taxon>
        <taxon>Sordariales</taxon>
        <taxon>Naviculisporaceae</taxon>
        <taxon>Rhypophila</taxon>
    </lineage>
</organism>
<evidence type="ECO:0000256" key="1">
    <source>
        <dbReference type="ARBA" id="ARBA00009986"/>
    </source>
</evidence>
<evidence type="ECO:0000256" key="6">
    <source>
        <dbReference type="RuleBase" id="RU003345"/>
    </source>
</evidence>
<dbReference type="InterPro" id="IPR029510">
    <property type="entry name" value="Ald_DH_CS_GLU"/>
</dbReference>
<reference evidence="8" key="1">
    <citation type="journal article" date="2023" name="Mol. Phylogenet. Evol.">
        <title>Genome-scale phylogeny and comparative genomics of the fungal order Sordariales.</title>
        <authorList>
            <person name="Hensen N."/>
            <person name="Bonometti L."/>
            <person name="Westerberg I."/>
            <person name="Brannstrom I.O."/>
            <person name="Guillou S."/>
            <person name="Cros-Aarteil S."/>
            <person name="Calhoun S."/>
            <person name="Haridas S."/>
            <person name="Kuo A."/>
            <person name="Mondo S."/>
            <person name="Pangilinan J."/>
            <person name="Riley R."/>
            <person name="LaButti K."/>
            <person name="Andreopoulos B."/>
            <person name="Lipzen A."/>
            <person name="Chen C."/>
            <person name="Yan M."/>
            <person name="Daum C."/>
            <person name="Ng V."/>
            <person name="Clum A."/>
            <person name="Steindorff A."/>
            <person name="Ohm R.A."/>
            <person name="Martin F."/>
            <person name="Silar P."/>
            <person name="Natvig D.O."/>
            <person name="Lalanne C."/>
            <person name="Gautier V."/>
            <person name="Ament-Velasquez S.L."/>
            <person name="Kruys A."/>
            <person name="Hutchinson M.I."/>
            <person name="Powell A.J."/>
            <person name="Barry K."/>
            <person name="Miller A.N."/>
            <person name="Grigoriev I.V."/>
            <person name="Debuchy R."/>
            <person name="Gladieux P."/>
            <person name="Hiltunen Thoren M."/>
            <person name="Johannesson H."/>
        </authorList>
    </citation>
    <scope>NUCLEOTIDE SEQUENCE</scope>
    <source>
        <strain evidence="8">PSN293</strain>
    </source>
</reference>
<protein>
    <recommendedName>
        <fullName evidence="3">aldehyde dehydrogenase (NAD(+))</fullName>
        <ecNumber evidence="3">1.2.1.3</ecNumber>
    </recommendedName>
</protein>
<evidence type="ECO:0000313" key="8">
    <source>
        <dbReference type="EMBL" id="KAK4209619.1"/>
    </source>
</evidence>
<dbReference type="InterPro" id="IPR016163">
    <property type="entry name" value="Ald_DH_C"/>
</dbReference>
<dbReference type="GO" id="GO:0004029">
    <property type="term" value="F:aldehyde dehydrogenase (NAD+) activity"/>
    <property type="evidence" value="ECO:0007669"/>
    <property type="project" value="UniProtKB-EC"/>
</dbReference>
<dbReference type="Gene3D" id="3.40.309.10">
    <property type="entry name" value="Aldehyde Dehydrogenase, Chain A, domain 2"/>
    <property type="match status" value="1"/>
</dbReference>
<evidence type="ECO:0000256" key="5">
    <source>
        <dbReference type="PROSITE-ProRule" id="PRU10007"/>
    </source>
</evidence>
<dbReference type="AlphaFoldDB" id="A0AAN7B456"/>
<reference evidence="8" key="2">
    <citation type="submission" date="2023-05" db="EMBL/GenBank/DDBJ databases">
        <authorList>
            <consortium name="Lawrence Berkeley National Laboratory"/>
            <person name="Steindorff A."/>
            <person name="Hensen N."/>
            <person name="Bonometti L."/>
            <person name="Westerberg I."/>
            <person name="Brannstrom I.O."/>
            <person name="Guillou S."/>
            <person name="Cros-Aarteil S."/>
            <person name="Calhoun S."/>
            <person name="Haridas S."/>
            <person name="Kuo A."/>
            <person name="Mondo S."/>
            <person name="Pangilinan J."/>
            <person name="Riley R."/>
            <person name="Labutti K."/>
            <person name="Andreopoulos B."/>
            <person name="Lipzen A."/>
            <person name="Chen C."/>
            <person name="Yanf M."/>
            <person name="Daum C."/>
            <person name="Ng V."/>
            <person name="Clum A."/>
            <person name="Ohm R."/>
            <person name="Martin F."/>
            <person name="Silar P."/>
            <person name="Natvig D."/>
            <person name="Lalanne C."/>
            <person name="Gautier V."/>
            <person name="Ament-Velasquez S.L."/>
            <person name="Kruys A."/>
            <person name="Hutchinson M.I."/>
            <person name="Powell A.J."/>
            <person name="Barry K."/>
            <person name="Miller A.N."/>
            <person name="Grigoriev I.V."/>
            <person name="Debuchy R."/>
            <person name="Gladieux P."/>
            <person name="Thoren M.H."/>
            <person name="Johannesson H."/>
        </authorList>
    </citation>
    <scope>NUCLEOTIDE SEQUENCE</scope>
    <source>
        <strain evidence="8">PSN293</strain>
    </source>
</reference>
<proteinExistence type="inferred from homology"/>
<dbReference type="Gene3D" id="3.40.605.10">
    <property type="entry name" value="Aldehyde Dehydrogenase, Chain A, domain 1"/>
    <property type="match status" value="1"/>
</dbReference>
<dbReference type="EMBL" id="MU858199">
    <property type="protein sequence ID" value="KAK4209619.1"/>
    <property type="molecule type" value="Genomic_DNA"/>
</dbReference>
<dbReference type="FunFam" id="3.40.605.10:FF:000007">
    <property type="entry name" value="NAD/NADP-dependent betaine aldehyde dehydrogenase"/>
    <property type="match status" value="1"/>
</dbReference>
<feature type="domain" description="Aldehyde dehydrogenase" evidence="7">
    <location>
        <begin position="25"/>
        <end position="473"/>
    </location>
</feature>
<comment type="caution">
    <text evidence="8">The sequence shown here is derived from an EMBL/GenBank/DDBJ whole genome shotgun (WGS) entry which is preliminary data.</text>
</comment>
<dbReference type="Pfam" id="PF00171">
    <property type="entry name" value="Aldedh"/>
    <property type="match status" value="1"/>
</dbReference>
<dbReference type="InterPro" id="IPR016161">
    <property type="entry name" value="Ald_DH/histidinol_DH"/>
</dbReference>